<organism evidence="1 2">
    <name type="scientific">Candidimonas nitroreducens</name>
    <dbReference type="NCBI Taxonomy" id="683354"/>
    <lineage>
        <taxon>Bacteria</taxon>
        <taxon>Pseudomonadati</taxon>
        <taxon>Pseudomonadota</taxon>
        <taxon>Betaproteobacteria</taxon>
        <taxon>Burkholderiales</taxon>
        <taxon>Alcaligenaceae</taxon>
        <taxon>Candidimonas</taxon>
    </lineage>
</organism>
<dbReference type="Proteomes" id="UP000214603">
    <property type="component" value="Unassembled WGS sequence"/>
</dbReference>
<evidence type="ECO:0000313" key="1">
    <source>
        <dbReference type="EMBL" id="OWT56852.1"/>
    </source>
</evidence>
<accession>A0A225M7Z9</accession>
<dbReference type="AlphaFoldDB" id="A0A225M7Z9"/>
<dbReference type="EMBL" id="NJIH01000010">
    <property type="protein sequence ID" value="OWT56852.1"/>
    <property type="molecule type" value="Genomic_DNA"/>
</dbReference>
<protein>
    <submittedName>
        <fullName evidence="1">Uncharacterized protein</fullName>
    </submittedName>
</protein>
<proteinExistence type="predicted"/>
<keyword evidence="2" id="KW-1185">Reference proteome</keyword>
<dbReference type="OrthoDB" id="9757917at2"/>
<sequence>MWLRSHVENRTPLRLLVTAKGNHARKNTNLRELDSLRKVLDDEEALVGLDDDGRGFIAPFRAQVVPPHPRRRESRRVSCHMGAYVSCYRRKLAVDSALFTYGRNLTRPRRVRLPHAQ</sequence>
<evidence type="ECO:0000313" key="2">
    <source>
        <dbReference type="Proteomes" id="UP000214603"/>
    </source>
</evidence>
<comment type="caution">
    <text evidence="1">The sequence shown here is derived from an EMBL/GenBank/DDBJ whole genome shotgun (WGS) entry which is preliminary data.</text>
</comment>
<name>A0A225M7Z9_9BURK</name>
<reference evidence="2" key="1">
    <citation type="submission" date="2017-06" db="EMBL/GenBank/DDBJ databases">
        <title>Herbaspirillum phytohormonus sp. nov., isolated from the root nodule of Robinia pseudoacacia in lead-zinc mine.</title>
        <authorList>
            <person name="Fan M."/>
            <person name="Lin Y."/>
        </authorList>
    </citation>
    <scope>NUCLEOTIDE SEQUENCE [LARGE SCALE GENOMIC DNA]</scope>
    <source>
        <strain evidence="2">SC-089</strain>
    </source>
</reference>
<gene>
    <name evidence="1" type="ORF">CEY11_18410</name>
</gene>